<keyword evidence="2" id="KW-1185">Reference proteome</keyword>
<proteinExistence type="predicted"/>
<dbReference type="OrthoDB" id="9949817at2"/>
<reference evidence="1 2" key="1">
    <citation type="submission" date="2018-09" db="EMBL/GenBank/DDBJ databases">
        <title>Genomic Encyclopedia of Archaeal and Bacterial Type Strains, Phase II (KMG-II): from individual species to whole genera.</title>
        <authorList>
            <person name="Goeker M."/>
        </authorList>
    </citation>
    <scope>NUCLEOTIDE SEQUENCE [LARGE SCALE GENOMIC DNA]</scope>
    <source>
        <strain evidence="1 2">DSM 21950</strain>
    </source>
</reference>
<organism evidence="1 2">
    <name type="scientific">Marinifilum flexuosum</name>
    <dbReference type="NCBI Taxonomy" id="1117708"/>
    <lineage>
        <taxon>Bacteria</taxon>
        <taxon>Pseudomonadati</taxon>
        <taxon>Bacteroidota</taxon>
        <taxon>Bacteroidia</taxon>
        <taxon>Marinilabiliales</taxon>
        <taxon>Marinifilaceae</taxon>
    </lineage>
</organism>
<dbReference type="AlphaFoldDB" id="A0A419X3I0"/>
<protein>
    <submittedName>
        <fullName evidence="1">Uncharacterized protein</fullName>
    </submittedName>
</protein>
<dbReference type="Proteomes" id="UP000284531">
    <property type="component" value="Unassembled WGS sequence"/>
</dbReference>
<name>A0A419X3I0_9BACT</name>
<dbReference type="EMBL" id="RAPQ01000009">
    <property type="protein sequence ID" value="RKE02326.1"/>
    <property type="molecule type" value="Genomic_DNA"/>
</dbReference>
<comment type="caution">
    <text evidence="1">The sequence shown here is derived from an EMBL/GenBank/DDBJ whole genome shotgun (WGS) entry which is preliminary data.</text>
</comment>
<evidence type="ECO:0000313" key="1">
    <source>
        <dbReference type="EMBL" id="RKE02326.1"/>
    </source>
</evidence>
<gene>
    <name evidence="1" type="ORF">BXY64_2414</name>
</gene>
<evidence type="ECO:0000313" key="2">
    <source>
        <dbReference type="Proteomes" id="UP000284531"/>
    </source>
</evidence>
<dbReference type="RefSeq" id="WP_120240205.1">
    <property type="nucleotide sequence ID" value="NZ_RAPQ01000009.1"/>
</dbReference>
<accession>A0A419X3I0</accession>
<sequence>MKKAKKLMEECKARNLNCSITYQRMTDYSVEVYTGYGKSYKKVFYTDGHIKPKKAIKKGLLFLQRLSD</sequence>